<evidence type="ECO:0000259" key="1">
    <source>
        <dbReference type="Pfam" id="PF13400"/>
    </source>
</evidence>
<accession>A0A1G6C4X4</accession>
<keyword evidence="3" id="KW-1185">Reference proteome</keyword>
<dbReference type="Gene3D" id="3.40.50.410">
    <property type="entry name" value="von Willebrand factor, type A domain"/>
    <property type="match status" value="2"/>
</dbReference>
<protein>
    <submittedName>
        <fullName evidence="2">Flp pilus assembly protein TadG</fullName>
    </submittedName>
</protein>
<name>A0A1G6C4X4_9HYPH</name>
<dbReference type="SUPFAM" id="SSF53300">
    <property type="entry name" value="vWA-like"/>
    <property type="match status" value="1"/>
</dbReference>
<dbReference type="InterPro" id="IPR028087">
    <property type="entry name" value="Tad_N"/>
</dbReference>
<dbReference type="Pfam" id="PF13400">
    <property type="entry name" value="Tad"/>
    <property type="match status" value="1"/>
</dbReference>
<proteinExistence type="predicted"/>
<feature type="domain" description="Putative Flp pilus-assembly TadG-like N-terminal" evidence="1">
    <location>
        <begin position="13"/>
        <end position="57"/>
    </location>
</feature>
<dbReference type="OrthoDB" id="7522752at2"/>
<organism evidence="2 3">
    <name type="scientific">Bauldia litoralis</name>
    <dbReference type="NCBI Taxonomy" id="665467"/>
    <lineage>
        <taxon>Bacteria</taxon>
        <taxon>Pseudomonadati</taxon>
        <taxon>Pseudomonadota</taxon>
        <taxon>Alphaproteobacteria</taxon>
        <taxon>Hyphomicrobiales</taxon>
        <taxon>Kaistiaceae</taxon>
        <taxon>Bauldia</taxon>
    </lineage>
</organism>
<dbReference type="STRING" id="665467.SAMN02982931_02063"/>
<dbReference type="InterPro" id="IPR036465">
    <property type="entry name" value="vWFA_dom_sf"/>
</dbReference>
<evidence type="ECO:0000313" key="3">
    <source>
        <dbReference type="Proteomes" id="UP000199071"/>
    </source>
</evidence>
<sequence length="514" mass="54141">MVMIKKFLKRIHGNVTMTFAIAAVPVIAAAGAAIDYSNAEEQRTVTQAALDRASLAVLPAIGTVPPEAVVAEAQALYTKGVEGRLSVPPPVVVDLDGGNLSLRSELQVPTRFLRLVGVDHFAFDLSAEAVAANVTYEVALVLDTSGSMAGSKIRSLKQAAGDLTRSLFTANRLNPWPEPVKVSVVPFAAAVNVGPQNASAAWIDGKAQAPAHLENFEPGASSATGNRLALFEALPGVTWAGCVEARPHPFDVSDTAPTADDPATLFVPMFAPDEPDLNGFDNNYLADSSPACTGPDAAETRVSTAQAAQQRLCKYRDSAPLGDGNSNGTVIGPNVGCTSAPVLPLTDSQDGILATIDNLNARGMTDLHEGVMWGWRALSSAMPFAEGRPSDDRNNRKIMIVMSDGENSYDTYDNFNKSAYGAHGYVARGHLGTTSSDRATVLGKLNERTMEACTNARAEGGVQIYTIAFQITDPATRDLLKACADTPAMAFDVDSNTGLVAAFRDIATDVAMIQ</sequence>
<dbReference type="AlphaFoldDB" id="A0A1G6C4X4"/>
<dbReference type="Proteomes" id="UP000199071">
    <property type="component" value="Unassembled WGS sequence"/>
</dbReference>
<reference evidence="2 3" key="1">
    <citation type="submission" date="2016-10" db="EMBL/GenBank/DDBJ databases">
        <authorList>
            <person name="de Groot N.N."/>
        </authorList>
    </citation>
    <scope>NUCLEOTIDE SEQUENCE [LARGE SCALE GENOMIC DNA]</scope>
    <source>
        <strain evidence="2 3">ATCC 35022</strain>
    </source>
</reference>
<evidence type="ECO:0000313" key="2">
    <source>
        <dbReference type="EMBL" id="SDB27922.1"/>
    </source>
</evidence>
<gene>
    <name evidence="2" type="ORF">SAMN02982931_02063</name>
</gene>
<dbReference type="EMBL" id="FMXQ01000004">
    <property type="protein sequence ID" value="SDB27922.1"/>
    <property type="molecule type" value="Genomic_DNA"/>
</dbReference>